<comment type="caution">
    <text evidence="2">The sequence shown here is derived from an EMBL/GenBank/DDBJ whole genome shotgun (WGS) entry which is preliminary data.</text>
</comment>
<feature type="compositionally biased region" description="Polar residues" evidence="1">
    <location>
        <begin position="295"/>
        <end position="311"/>
    </location>
</feature>
<dbReference type="InterPro" id="IPR027417">
    <property type="entry name" value="P-loop_NTPase"/>
</dbReference>
<dbReference type="Gene3D" id="3.40.50.300">
    <property type="entry name" value="P-loop containing nucleotide triphosphate hydrolases"/>
    <property type="match status" value="1"/>
</dbReference>
<feature type="compositionally biased region" description="Polar residues" evidence="1">
    <location>
        <begin position="242"/>
        <end position="267"/>
    </location>
</feature>
<accession>A0A9P6MBR8</accession>
<protein>
    <submittedName>
        <fullName evidence="2">Rab-like protein 3</fullName>
    </submittedName>
</protein>
<gene>
    <name evidence="2" type="primary">RABL3</name>
    <name evidence="2" type="ORF">BGZ65_011516</name>
</gene>
<name>A0A9P6MBR8_9FUNG</name>
<dbReference type="SUPFAM" id="SSF52540">
    <property type="entry name" value="P-loop containing nucleoside triphosphate hydrolases"/>
    <property type="match status" value="1"/>
</dbReference>
<feature type="region of interest" description="Disordered" evidence="1">
    <location>
        <begin position="32"/>
        <end position="56"/>
    </location>
</feature>
<dbReference type="Proteomes" id="UP000749646">
    <property type="component" value="Unassembled WGS sequence"/>
</dbReference>
<evidence type="ECO:0000313" key="3">
    <source>
        <dbReference type="Proteomes" id="UP000749646"/>
    </source>
</evidence>
<proteinExistence type="predicted"/>
<evidence type="ECO:0000313" key="2">
    <source>
        <dbReference type="EMBL" id="KAF9988163.1"/>
    </source>
</evidence>
<feature type="compositionally biased region" description="Polar residues" evidence="1">
    <location>
        <begin position="216"/>
        <end position="225"/>
    </location>
</feature>
<organism evidence="2 3">
    <name type="scientific">Modicella reniformis</name>
    <dbReference type="NCBI Taxonomy" id="1440133"/>
    <lineage>
        <taxon>Eukaryota</taxon>
        <taxon>Fungi</taxon>
        <taxon>Fungi incertae sedis</taxon>
        <taxon>Mucoromycota</taxon>
        <taxon>Mortierellomycotina</taxon>
        <taxon>Mortierellomycetes</taxon>
        <taxon>Mortierellales</taxon>
        <taxon>Mortierellaceae</taxon>
        <taxon>Modicella</taxon>
    </lineage>
</organism>
<evidence type="ECO:0000256" key="1">
    <source>
        <dbReference type="SAM" id="MobiDB-lite"/>
    </source>
</evidence>
<dbReference type="OrthoDB" id="8954335at2759"/>
<reference evidence="2" key="1">
    <citation type="journal article" date="2020" name="Fungal Divers.">
        <title>Resolving the Mortierellaceae phylogeny through synthesis of multi-gene phylogenetics and phylogenomics.</title>
        <authorList>
            <person name="Vandepol N."/>
            <person name="Liber J."/>
            <person name="Desiro A."/>
            <person name="Na H."/>
            <person name="Kennedy M."/>
            <person name="Barry K."/>
            <person name="Grigoriev I.V."/>
            <person name="Miller A.N."/>
            <person name="O'Donnell K."/>
            <person name="Stajich J.E."/>
            <person name="Bonito G."/>
        </authorList>
    </citation>
    <scope>NUCLEOTIDE SEQUENCE</scope>
    <source>
        <strain evidence="2">MES-2147</strain>
    </source>
</reference>
<dbReference type="EMBL" id="JAAAHW010003140">
    <property type="protein sequence ID" value="KAF9988163.1"/>
    <property type="molecule type" value="Genomic_DNA"/>
</dbReference>
<feature type="region of interest" description="Disordered" evidence="1">
    <location>
        <begin position="216"/>
        <end position="325"/>
    </location>
</feature>
<sequence length="352" mass="37954">MLCHNEPLRTLIPTVGCNVDVRLHTYTTPTTSVASTARSGIPSLITRSSPPPDPLSGAEPTFIEFYDISGSPAVRHPKSRGMFYSGTSYQGLILVHDLCNRRSYENLWKWMSDFMEGSQSASVLATGGYNSRQYGQLDIPLLVVGTKNDMAASQTQPRSGSMALGPDLVEKYSGEAISVCTISPSDFMPNSSASIAFNMFFNSVIDPITIGPSFSRSRTHSNQSGYLLGTTAPSPAPMYSRPSRTPTPGQERSQHQNRALSNDSDSASPAIPIVDFATFTGGSPNTVDRPDDYNRTPSRGGSPLGSIQGQNLVPEKPVTPTGISSATTLSTKSALRAQYERNRSVLNQYSIR</sequence>
<dbReference type="AlphaFoldDB" id="A0A9P6MBR8"/>
<keyword evidence="3" id="KW-1185">Reference proteome</keyword>